<keyword evidence="6" id="KW-1185">Reference proteome</keyword>
<dbReference type="SUPFAM" id="SSF50891">
    <property type="entry name" value="Cyclophilin-like"/>
    <property type="match status" value="1"/>
</dbReference>
<accession>A0A402DMU6</accession>
<dbReference type="InterPro" id="IPR003833">
    <property type="entry name" value="CT_C_D"/>
</dbReference>
<evidence type="ECO:0000313" key="6">
    <source>
        <dbReference type="Proteomes" id="UP000289954"/>
    </source>
</evidence>
<dbReference type="GO" id="GO:0005524">
    <property type="term" value="F:ATP binding"/>
    <property type="evidence" value="ECO:0007669"/>
    <property type="project" value="UniProtKB-KW"/>
</dbReference>
<gene>
    <name evidence="5" type="ORF">CBZ_04970</name>
</gene>
<dbReference type="Pfam" id="PF02682">
    <property type="entry name" value="CT_C_D"/>
    <property type="match status" value="1"/>
</dbReference>
<sequence>MSTPADLRVVPFGDAALLVEVADLAAVRRVDDVLRAVRGGDAPWDVVVDQVPAARTVLLRTVPGADLVGLAAAVVATLARVTGEAAEGDADDGAGSDERVGADAEDVVHLSVVYDGEDLAEVAGLTGLTVEEVVAVHAGPTYTVAFGGFMPGFAYLVGLDPRLRVPRRATPRERVPAGAVAIADEYSAVYPAATPGGWRLLGRCDAVLFDVARTPPALLPPGTRVRFVPRGSW</sequence>
<evidence type="ECO:0000259" key="4">
    <source>
        <dbReference type="SMART" id="SM00796"/>
    </source>
</evidence>
<keyword evidence="2 5" id="KW-0378">Hydrolase</keyword>
<evidence type="ECO:0000256" key="1">
    <source>
        <dbReference type="ARBA" id="ARBA00022741"/>
    </source>
</evidence>
<organism evidence="5 6">
    <name type="scientific">Cellulomonas biazotea</name>
    <dbReference type="NCBI Taxonomy" id="1709"/>
    <lineage>
        <taxon>Bacteria</taxon>
        <taxon>Bacillati</taxon>
        <taxon>Actinomycetota</taxon>
        <taxon>Actinomycetes</taxon>
        <taxon>Micrococcales</taxon>
        <taxon>Cellulomonadaceae</taxon>
        <taxon>Cellulomonas</taxon>
    </lineage>
</organism>
<dbReference type="EMBL" id="BIMR01000024">
    <property type="protein sequence ID" value="GCE75441.1"/>
    <property type="molecule type" value="Genomic_DNA"/>
</dbReference>
<dbReference type="RefSeq" id="WP_130780045.1">
    <property type="nucleotide sequence ID" value="NZ_BIMR01000024.1"/>
</dbReference>
<name>A0A402DMU6_9CELL</name>
<dbReference type="OrthoDB" id="9768696at2"/>
<dbReference type="PANTHER" id="PTHR34698">
    <property type="entry name" value="5-OXOPROLINASE SUBUNIT B"/>
    <property type="match status" value="1"/>
</dbReference>
<proteinExistence type="predicted"/>
<keyword evidence="1" id="KW-0547">Nucleotide-binding</keyword>
<dbReference type="PANTHER" id="PTHR34698:SF2">
    <property type="entry name" value="5-OXOPROLINASE SUBUNIT B"/>
    <property type="match status" value="1"/>
</dbReference>
<evidence type="ECO:0000256" key="3">
    <source>
        <dbReference type="ARBA" id="ARBA00022840"/>
    </source>
</evidence>
<reference evidence="5 6" key="1">
    <citation type="submission" date="2019-01" db="EMBL/GenBank/DDBJ databases">
        <title>Draft genome sequence of Cellulomonas takizawaensis strain TKZ-21.</title>
        <authorList>
            <person name="Yamamura H."/>
            <person name="Hayashi T."/>
            <person name="Hamada M."/>
            <person name="Serisawa Y."/>
            <person name="Matsuyama K."/>
            <person name="Nakagawa Y."/>
            <person name="Otoguro M."/>
            <person name="Yanagida F."/>
            <person name="Hayakawa M."/>
        </authorList>
    </citation>
    <scope>NUCLEOTIDE SEQUENCE [LARGE SCALE GENOMIC DNA]</scope>
    <source>
        <strain evidence="5 6">NBRC12680</strain>
    </source>
</reference>
<dbReference type="AlphaFoldDB" id="A0A402DMU6"/>
<dbReference type="InterPro" id="IPR010016">
    <property type="entry name" value="PxpB"/>
</dbReference>
<dbReference type="SMART" id="SM00796">
    <property type="entry name" value="AHS1"/>
    <property type="match status" value="1"/>
</dbReference>
<dbReference type="Proteomes" id="UP000289954">
    <property type="component" value="Unassembled WGS sequence"/>
</dbReference>
<dbReference type="Gene3D" id="3.30.1360.40">
    <property type="match status" value="1"/>
</dbReference>
<feature type="domain" description="Carboxyltransferase" evidence="4">
    <location>
        <begin position="7"/>
        <end position="219"/>
    </location>
</feature>
<dbReference type="Gene3D" id="2.40.100.10">
    <property type="entry name" value="Cyclophilin-like"/>
    <property type="match status" value="1"/>
</dbReference>
<dbReference type="InterPro" id="IPR029000">
    <property type="entry name" value="Cyclophilin-like_dom_sf"/>
</dbReference>
<protein>
    <submittedName>
        <fullName evidence="5">Allophanate hydrolase</fullName>
    </submittedName>
</protein>
<evidence type="ECO:0000256" key="2">
    <source>
        <dbReference type="ARBA" id="ARBA00022801"/>
    </source>
</evidence>
<keyword evidence="3" id="KW-0067">ATP-binding</keyword>
<evidence type="ECO:0000313" key="5">
    <source>
        <dbReference type="EMBL" id="GCE75441.1"/>
    </source>
</evidence>
<dbReference type="GO" id="GO:0016787">
    <property type="term" value="F:hydrolase activity"/>
    <property type="evidence" value="ECO:0007669"/>
    <property type="project" value="UniProtKB-KW"/>
</dbReference>
<comment type="caution">
    <text evidence="5">The sequence shown here is derived from an EMBL/GenBank/DDBJ whole genome shotgun (WGS) entry which is preliminary data.</text>
</comment>